<evidence type="ECO:0000313" key="2">
    <source>
        <dbReference type="Proteomes" id="UP000193244"/>
    </source>
</evidence>
<proteinExistence type="predicted"/>
<dbReference type="RefSeq" id="WP_139824827.1">
    <property type="nucleotide sequence ID" value="NZ_FXAY01000002.1"/>
</dbReference>
<gene>
    <name evidence="1" type="ORF">SAMN06296010_1881</name>
</gene>
<dbReference type="AlphaFoldDB" id="A0A1X7JUL2"/>
<organism evidence="1 2">
    <name type="scientific">Agreia pratensis</name>
    <dbReference type="NCBI Taxonomy" id="150121"/>
    <lineage>
        <taxon>Bacteria</taxon>
        <taxon>Bacillati</taxon>
        <taxon>Actinomycetota</taxon>
        <taxon>Actinomycetes</taxon>
        <taxon>Micrococcales</taxon>
        <taxon>Microbacteriaceae</taxon>
        <taxon>Agreia</taxon>
    </lineage>
</organism>
<name>A0A1X7JUL2_9MICO</name>
<dbReference type="InterPro" id="IPR036170">
    <property type="entry name" value="YezG-like_sf"/>
</dbReference>
<evidence type="ECO:0000313" key="1">
    <source>
        <dbReference type="EMBL" id="SMG32071.1"/>
    </source>
</evidence>
<dbReference type="STRING" id="150121.SAMN06296010_1881"/>
<dbReference type="Proteomes" id="UP000193244">
    <property type="component" value="Unassembled WGS sequence"/>
</dbReference>
<accession>A0A1X7JUL2</accession>
<sequence length="154" mass="17588">MSLSTSDDELGGILGERVYFEETAKALFSLIPPGFERIELRMRSLVGYNSASARTVRADGTRDSVKNIKIATDAAKRLREAMYREGAGTWFSVLFVVTVEGKVDVAYNYDEEPEWKYPIDPVLYVQDLEKFPRDPENVPEWLQKRVFEAEAEAR</sequence>
<dbReference type="SUPFAM" id="SSF160424">
    <property type="entry name" value="BH3703-like"/>
    <property type="match status" value="1"/>
</dbReference>
<dbReference type="EMBL" id="FXAY01000002">
    <property type="protein sequence ID" value="SMG32071.1"/>
    <property type="molecule type" value="Genomic_DNA"/>
</dbReference>
<reference evidence="2" key="1">
    <citation type="submission" date="2017-04" db="EMBL/GenBank/DDBJ databases">
        <authorList>
            <person name="Varghese N."/>
            <person name="Submissions S."/>
        </authorList>
    </citation>
    <scope>NUCLEOTIDE SEQUENCE [LARGE SCALE GENOMIC DNA]</scope>
    <source>
        <strain evidence="2">VKM Ac-2510</strain>
    </source>
</reference>
<protein>
    <submittedName>
        <fullName evidence="1">Uncharacterized protein</fullName>
    </submittedName>
</protein>
<dbReference type="OrthoDB" id="6957847at2"/>
<keyword evidence="2" id="KW-1185">Reference proteome</keyword>